<proteinExistence type="predicted"/>
<sequence>MIDLSNVEVGTEHIELVRHFLSSEDGDPWNYDEPTIPSDVMAHNLMGYSAFAVAVLRKFSPTYSVSEIIQYVAELRKALLGEESLEVNPRVAEGLIRDVLQDKTLTDTPPFGADNETMAKTSFVVLLDLAHDADLAGPSLDEFLRESADYARRWLEAQRAGDAEEQSTIS</sequence>
<evidence type="ECO:0000313" key="2">
    <source>
        <dbReference type="Proteomes" id="UP001501710"/>
    </source>
</evidence>
<accession>A0ABP8CB55</accession>
<protein>
    <submittedName>
        <fullName evidence="1">Uncharacterized protein</fullName>
    </submittedName>
</protein>
<organism evidence="1 2">
    <name type="scientific">Actinomadura meridiana</name>
    <dbReference type="NCBI Taxonomy" id="559626"/>
    <lineage>
        <taxon>Bacteria</taxon>
        <taxon>Bacillati</taxon>
        <taxon>Actinomycetota</taxon>
        <taxon>Actinomycetes</taxon>
        <taxon>Streptosporangiales</taxon>
        <taxon>Thermomonosporaceae</taxon>
        <taxon>Actinomadura</taxon>
    </lineage>
</organism>
<gene>
    <name evidence="1" type="ORF">GCM10022254_46900</name>
</gene>
<dbReference type="Proteomes" id="UP001501710">
    <property type="component" value="Unassembled WGS sequence"/>
</dbReference>
<name>A0ABP8CB55_9ACTN</name>
<keyword evidence="2" id="KW-1185">Reference proteome</keyword>
<evidence type="ECO:0000313" key="1">
    <source>
        <dbReference type="EMBL" id="GAA4236668.1"/>
    </source>
</evidence>
<comment type="caution">
    <text evidence="1">The sequence shown here is derived from an EMBL/GenBank/DDBJ whole genome shotgun (WGS) entry which is preliminary data.</text>
</comment>
<dbReference type="EMBL" id="BAABAS010000015">
    <property type="protein sequence ID" value="GAA4236668.1"/>
    <property type="molecule type" value="Genomic_DNA"/>
</dbReference>
<reference evidence="2" key="1">
    <citation type="journal article" date="2019" name="Int. J. Syst. Evol. Microbiol.">
        <title>The Global Catalogue of Microorganisms (GCM) 10K type strain sequencing project: providing services to taxonomists for standard genome sequencing and annotation.</title>
        <authorList>
            <consortium name="The Broad Institute Genomics Platform"/>
            <consortium name="The Broad Institute Genome Sequencing Center for Infectious Disease"/>
            <person name="Wu L."/>
            <person name="Ma J."/>
        </authorList>
    </citation>
    <scope>NUCLEOTIDE SEQUENCE [LARGE SCALE GENOMIC DNA]</scope>
    <source>
        <strain evidence="2">JCM 17440</strain>
    </source>
</reference>